<dbReference type="EMBL" id="CAJOBH010004123">
    <property type="protein sequence ID" value="CAF3978757.1"/>
    <property type="molecule type" value="Genomic_DNA"/>
</dbReference>
<protein>
    <recommendedName>
        <fullName evidence="6">G-protein coupled receptors family 1 profile domain-containing protein</fullName>
    </recommendedName>
</protein>
<dbReference type="GO" id="GO:0016020">
    <property type="term" value="C:membrane"/>
    <property type="evidence" value="ECO:0007669"/>
    <property type="project" value="UniProtKB-SubCell"/>
</dbReference>
<evidence type="ECO:0000256" key="5">
    <source>
        <dbReference type="SAM" id="Phobius"/>
    </source>
</evidence>
<evidence type="ECO:0000256" key="4">
    <source>
        <dbReference type="ARBA" id="ARBA00023136"/>
    </source>
</evidence>
<feature type="transmembrane region" description="Helical" evidence="5">
    <location>
        <begin position="142"/>
        <end position="165"/>
    </location>
</feature>
<keyword evidence="16" id="KW-1185">Reference proteome</keyword>
<keyword evidence="2 5" id="KW-0812">Transmembrane</keyword>
<evidence type="ECO:0000313" key="16">
    <source>
        <dbReference type="Proteomes" id="UP000663866"/>
    </source>
</evidence>
<evidence type="ECO:0000313" key="9">
    <source>
        <dbReference type="EMBL" id="CAF2047115.1"/>
    </source>
</evidence>
<sequence>MSNVNETLNYTNKSSIAYNEPISNAVKFWIYLIFLIPSISSSVFSLCYILLHRTLRHALHNHAIIIFLFIGLIYEVTIYPWMLYYYRHKGIWKRTQFFCTLWVFIDWGLYFTQTILFAWATIERHILIFHDRWVSTKKKRFLVHYLPLIILTLYCLTYYIVVIFFPPCENSFNNSQKICVESCLTKYFSLYTYDTIVHQILPNLIIVSFSIGLLIRICWQKHRVGQSLQWRKHWKMTIQLLFVSIIYLIFSLPLTIVHFMDLCGVSRSVTLRFTQYAQFFNYCTILLCPIASIITLPQLKENRSKLVRFITRKRTIAPIG</sequence>
<evidence type="ECO:0000313" key="7">
    <source>
        <dbReference type="EMBL" id="CAF1447673.1"/>
    </source>
</evidence>
<feature type="transmembrane region" description="Helical" evidence="5">
    <location>
        <begin position="63"/>
        <end position="81"/>
    </location>
</feature>
<accession>A0A815T2F0</accession>
<evidence type="ECO:0000256" key="1">
    <source>
        <dbReference type="ARBA" id="ARBA00004370"/>
    </source>
</evidence>
<dbReference type="EMBL" id="CAJOBG010005835">
    <property type="protein sequence ID" value="CAF4167314.1"/>
    <property type="molecule type" value="Genomic_DNA"/>
</dbReference>
<dbReference type="EMBL" id="CAJOBF010007344">
    <property type="protein sequence ID" value="CAF4230204.1"/>
    <property type="molecule type" value="Genomic_DNA"/>
</dbReference>
<evidence type="ECO:0000256" key="2">
    <source>
        <dbReference type="ARBA" id="ARBA00022692"/>
    </source>
</evidence>
<dbReference type="EMBL" id="CAJNOV010011446">
    <property type="protein sequence ID" value="CAF1447673.1"/>
    <property type="molecule type" value="Genomic_DNA"/>
</dbReference>
<reference evidence="8" key="1">
    <citation type="submission" date="2021-02" db="EMBL/GenBank/DDBJ databases">
        <authorList>
            <person name="Nowell W R."/>
        </authorList>
    </citation>
    <scope>NUCLEOTIDE SEQUENCE</scope>
</reference>
<evidence type="ECO:0000256" key="3">
    <source>
        <dbReference type="ARBA" id="ARBA00022989"/>
    </source>
</evidence>
<dbReference type="AlphaFoldDB" id="A0A815T2F0"/>
<evidence type="ECO:0000259" key="6">
    <source>
        <dbReference type="PROSITE" id="PS50262"/>
    </source>
</evidence>
<dbReference type="Proteomes" id="UP000676336">
    <property type="component" value="Unassembled WGS sequence"/>
</dbReference>
<evidence type="ECO:0000313" key="8">
    <source>
        <dbReference type="EMBL" id="CAF1498748.1"/>
    </source>
</evidence>
<dbReference type="GO" id="GO:0004930">
    <property type="term" value="F:G protein-coupled receptor activity"/>
    <property type="evidence" value="ECO:0007669"/>
    <property type="project" value="InterPro"/>
</dbReference>
<dbReference type="PROSITE" id="PS50262">
    <property type="entry name" value="G_PROTEIN_RECEP_F1_2"/>
    <property type="match status" value="1"/>
</dbReference>
<keyword evidence="3 5" id="KW-1133">Transmembrane helix</keyword>
<proteinExistence type="predicted"/>
<feature type="transmembrane region" description="Helical" evidence="5">
    <location>
        <begin position="200"/>
        <end position="219"/>
    </location>
</feature>
<feature type="domain" description="G-protein coupled receptors family 1 profile" evidence="6">
    <location>
        <begin position="41"/>
        <end position="292"/>
    </location>
</feature>
<dbReference type="Proteomes" id="UP000663887">
    <property type="component" value="Unassembled WGS sequence"/>
</dbReference>
<dbReference type="OrthoDB" id="10009680at2759"/>
<organism evidence="8 15">
    <name type="scientific">Rotaria magnacalcarata</name>
    <dbReference type="NCBI Taxonomy" id="392030"/>
    <lineage>
        <taxon>Eukaryota</taxon>
        <taxon>Metazoa</taxon>
        <taxon>Spiralia</taxon>
        <taxon>Gnathifera</taxon>
        <taxon>Rotifera</taxon>
        <taxon>Eurotatoria</taxon>
        <taxon>Bdelloidea</taxon>
        <taxon>Philodinida</taxon>
        <taxon>Philodinidae</taxon>
        <taxon>Rotaria</taxon>
    </lineage>
</organism>
<comment type="caution">
    <text evidence="8">The sequence shown here is derived from an EMBL/GenBank/DDBJ whole genome shotgun (WGS) entry which is preliminary data.</text>
</comment>
<feature type="transmembrane region" description="Helical" evidence="5">
    <location>
        <begin position="101"/>
        <end position="122"/>
    </location>
</feature>
<dbReference type="Proteomes" id="UP000663855">
    <property type="component" value="Unassembled WGS sequence"/>
</dbReference>
<dbReference type="SUPFAM" id="SSF81321">
    <property type="entry name" value="Family A G protein-coupled receptor-like"/>
    <property type="match status" value="1"/>
</dbReference>
<feature type="transmembrane region" description="Helical" evidence="5">
    <location>
        <begin position="279"/>
        <end position="299"/>
    </location>
</feature>
<gene>
    <name evidence="12" type="ORF">BYL167_LOCUS12492</name>
    <name evidence="7" type="ORF">CJN711_LOCUS24390</name>
    <name evidence="10" type="ORF">GIL414_LOCUS8787</name>
    <name evidence="8" type="ORF">KQP761_LOCUS14512</name>
    <name evidence="13" type="ORF">OVN521_LOCUS24493</name>
    <name evidence="11" type="ORF">SMN809_LOCUS9493</name>
    <name evidence="14" type="ORF">UXM345_LOCUS29600</name>
    <name evidence="9" type="ORF">XDN619_LOCUS7831</name>
</gene>
<dbReference type="EMBL" id="CAJNOW010006848">
    <property type="protein sequence ID" value="CAF1498748.1"/>
    <property type="molecule type" value="Genomic_DNA"/>
</dbReference>
<feature type="transmembrane region" description="Helical" evidence="5">
    <location>
        <begin position="28"/>
        <end position="51"/>
    </location>
</feature>
<comment type="subcellular location">
    <subcellularLocation>
        <location evidence="1">Membrane</location>
    </subcellularLocation>
</comment>
<dbReference type="Proteomes" id="UP000681967">
    <property type="component" value="Unassembled WGS sequence"/>
</dbReference>
<dbReference type="InterPro" id="IPR017452">
    <property type="entry name" value="GPCR_Rhodpsn_7TM"/>
</dbReference>
<keyword evidence="4 5" id="KW-0472">Membrane</keyword>
<dbReference type="EMBL" id="CAJOBI010003079">
    <property type="protein sequence ID" value="CAF3955540.1"/>
    <property type="molecule type" value="Genomic_DNA"/>
</dbReference>
<name>A0A815T2F0_9BILA</name>
<evidence type="ECO:0000313" key="14">
    <source>
        <dbReference type="EMBL" id="CAF4230204.1"/>
    </source>
</evidence>
<dbReference type="EMBL" id="CAJOBJ010002899">
    <property type="protein sequence ID" value="CAF3945251.1"/>
    <property type="molecule type" value="Genomic_DNA"/>
</dbReference>
<dbReference type="Proteomes" id="UP000663866">
    <property type="component" value="Unassembled WGS sequence"/>
</dbReference>
<feature type="transmembrane region" description="Helical" evidence="5">
    <location>
        <begin position="240"/>
        <end position="259"/>
    </location>
</feature>
<evidence type="ECO:0000313" key="15">
    <source>
        <dbReference type="Proteomes" id="UP000663834"/>
    </source>
</evidence>
<dbReference type="Proteomes" id="UP000663842">
    <property type="component" value="Unassembled WGS sequence"/>
</dbReference>
<dbReference type="Proteomes" id="UP000681720">
    <property type="component" value="Unassembled WGS sequence"/>
</dbReference>
<dbReference type="InterPro" id="IPR000276">
    <property type="entry name" value="GPCR_Rhodpsn"/>
</dbReference>
<evidence type="ECO:0000313" key="10">
    <source>
        <dbReference type="EMBL" id="CAF3945251.1"/>
    </source>
</evidence>
<evidence type="ECO:0000313" key="12">
    <source>
        <dbReference type="EMBL" id="CAF3978757.1"/>
    </source>
</evidence>
<dbReference type="Proteomes" id="UP000663834">
    <property type="component" value="Unassembled WGS sequence"/>
</dbReference>
<evidence type="ECO:0000313" key="13">
    <source>
        <dbReference type="EMBL" id="CAF4167314.1"/>
    </source>
</evidence>
<evidence type="ECO:0000313" key="11">
    <source>
        <dbReference type="EMBL" id="CAF3955540.1"/>
    </source>
</evidence>
<dbReference type="Gene3D" id="1.20.1070.10">
    <property type="entry name" value="Rhodopsin 7-helix transmembrane proteins"/>
    <property type="match status" value="1"/>
</dbReference>
<dbReference type="Pfam" id="PF00001">
    <property type="entry name" value="7tm_1"/>
    <property type="match status" value="1"/>
</dbReference>
<dbReference type="EMBL" id="CAJNRG010002390">
    <property type="protein sequence ID" value="CAF2047115.1"/>
    <property type="molecule type" value="Genomic_DNA"/>
</dbReference>